<accession>A0A9W8M316</accession>
<gene>
    <name evidence="2" type="ORF">GGH94_005010</name>
</gene>
<dbReference type="AlphaFoldDB" id="A0A9W8M316"/>
<comment type="caution">
    <text evidence="2">The sequence shown here is derived from an EMBL/GenBank/DDBJ whole genome shotgun (WGS) entry which is preliminary data.</text>
</comment>
<organism evidence="2 3">
    <name type="scientific">Coemansia aciculifera</name>
    <dbReference type="NCBI Taxonomy" id="417176"/>
    <lineage>
        <taxon>Eukaryota</taxon>
        <taxon>Fungi</taxon>
        <taxon>Fungi incertae sedis</taxon>
        <taxon>Zoopagomycota</taxon>
        <taxon>Kickxellomycotina</taxon>
        <taxon>Kickxellomycetes</taxon>
        <taxon>Kickxellales</taxon>
        <taxon>Kickxellaceae</taxon>
        <taxon>Coemansia</taxon>
    </lineage>
</organism>
<evidence type="ECO:0000256" key="1">
    <source>
        <dbReference type="SAM" id="MobiDB-lite"/>
    </source>
</evidence>
<keyword evidence="3" id="KW-1185">Reference proteome</keyword>
<name>A0A9W8M316_9FUNG</name>
<dbReference type="EMBL" id="JANBUY010000235">
    <property type="protein sequence ID" value="KAJ2861259.1"/>
    <property type="molecule type" value="Genomic_DNA"/>
</dbReference>
<sequence length="193" mass="20792">MASEYSISPIQASAAATATLVQPVIPLESIPVGMRPMSLEFPNATETEAFVASSALSFRTDHPAPETASPTYTIPANPFESAEPAEPLAPTKTKSKKKKRRAAENDDQSTSPQRKNAKRAKGDAKEGKRMKHKPKIVVKTEDNVEDTTTNKENSNTGLIMNAVIDNVAQMSVSVAEQLAISEGLLLFVDIKNI</sequence>
<evidence type="ECO:0000313" key="2">
    <source>
        <dbReference type="EMBL" id="KAJ2861259.1"/>
    </source>
</evidence>
<reference evidence="2" key="1">
    <citation type="submission" date="2022-07" db="EMBL/GenBank/DDBJ databases">
        <title>Phylogenomic reconstructions and comparative analyses of Kickxellomycotina fungi.</title>
        <authorList>
            <person name="Reynolds N.K."/>
            <person name="Stajich J.E."/>
            <person name="Barry K."/>
            <person name="Grigoriev I.V."/>
            <person name="Crous P."/>
            <person name="Smith M.E."/>
        </authorList>
    </citation>
    <scope>NUCLEOTIDE SEQUENCE</scope>
    <source>
        <strain evidence="2">RSA 476</strain>
    </source>
</reference>
<proteinExistence type="predicted"/>
<feature type="region of interest" description="Disordered" evidence="1">
    <location>
        <begin position="61"/>
        <end position="132"/>
    </location>
</feature>
<dbReference type="Proteomes" id="UP001140074">
    <property type="component" value="Unassembled WGS sequence"/>
</dbReference>
<protein>
    <submittedName>
        <fullName evidence="2">Uncharacterized protein</fullName>
    </submittedName>
</protein>
<evidence type="ECO:0000313" key="3">
    <source>
        <dbReference type="Proteomes" id="UP001140074"/>
    </source>
</evidence>